<gene>
    <name evidence="1" type="ORF">RBEAN4_0142</name>
</gene>
<keyword evidence="2" id="KW-1185">Reference proteome</keyword>
<reference evidence="1 2" key="1">
    <citation type="submission" date="2015-02" db="EMBL/GenBank/DDBJ databases">
        <title>Genome Sequencing of Rickettsiales.</title>
        <authorList>
            <person name="Daugherty S.C."/>
            <person name="Su Q."/>
            <person name="Abolude K."/>
            <person name="Beier-Sexton M."/>
            <person name="Carlyon J.A."/>
            <person name="Carter R."/>
            <person name="Day N.P."/>
            <person name="Dumler S.J."/>
            <person name="Dyachenko V."/>
            <person name="Godinez A."/>
            <person name="Kurtti T.J."/>
            <person name="Lichay M."/>
            <person name="Mullins K.E."/>
            <person name="Ott S."/>
            <person name="Pappas-Brown V."/>
            <person name="Paris D.H."/>
            <person name="Patel P."/>
            <person name="Richards A.L."/>
            <person name="Sadzewicz L."/>
            <person name="Sears K."/>
            <person name="Seidman D."/>
            <person name="Sengamalay N."/>
            <person name="Stenos J."/>
            <person name="Tallon L.J."/>
            <person name="Vincent G."/>
            <person name="Fraser C.M."/>
            <person name="Munderloh U."/>
            <person name="Dunning-Hotopp J.C."/>
        </authorList>
    </citation>
    <scope>NUCLEOTIDE SEQUENCE [LARGE SCALE GENOMIC DNA]</scope>
    <source>
        <strain evidence="1 2">RML An4</strain>
    </source>
</reference>
<organism evidence="1 2">
    <name type="scientific">Rickettsia bellii str. RML An4</name>
    <dbReference type="NCBI Taxonomy" id="1359193"/>
    <lineage>
        <taxon>Bacteria</taxon>
        <taxon>Pseudomonadati</taxon>
        <taxon>Pseudomonadota</taxon>
        <taxon>Alphaproteobacteria</taxon>
        <taxon>Rickettsiales</taxon>
        <taxon>Rickettsiaceae</taxon>
        <taxon>Rickettsieae</taxon>
        <taxon>Rickettsia</taxon>
        <taxon>belli group</taxon>
    </lineage>
</organism>
<name>A0A0F3QCN6_RICBE</name>
<evidence type="ECO:0000313" key="1">
    <source>
        <dbReference type="EMBL" id="KJV89174.1"/>
    </source>
</evidence>
<protein>
    <submittedName>
        <fullName evidence="1">Uncharacterized protein</fullName>
    </submittedName>
</protein>
<proteinExistence type="predicted"/>
<dbReference type="PATRIC" id="fig|1359193.3.peg.137"/>
<dbReference type="EMBL" id="LAOI01000001">
    <property type="protein sequence ID" value="KJV89174.1"/>
    <property type="molecule type" value="Genomic_DNA"/>
</dbReference>
<dbReference type="Proteomes" id="UP000033661">
    <property type="component" value="Unassembled WGS sequence"/>
</dbReference>
<dbReference type="AlphaFoldDB" id="A0A0F3QCN6"/>
<accession>A0A0F3QCN6</accession>
<evidence type="ECO:0000313" key="2">
    <source>
        <dbReference type="Proteomes" id="UP000033661"/>
    </source>
</evidence>
<sequence length="43" mass="5144">MRLHSVQIVREQKRIPKFDVPNLEISKVHTMIKGQKLLLPFKF</sequence>
<comment type="caution">
    <text evidence="1">The sequence shown here is derived from an EMBL/GenBank/DDBJ whole genome shotgun (WGS) entry which is preliminary data.</text>
</comment>